<comment type="caution">
    <text evidence="1">The sequence shown here is derived from an EMBL/GenBank/DDBJ whole genome shotgun (WGS) entry which is preliminary data.</text>
</comment>
<dbReference type="EMBL" id="VUJU01000240">
    <property type="protein sequence ID" value="KAF0771883.1"/>
    <property type="molecule type" value="Genomic_DNA"/>
</dbReference>
<protein>
    <submittedName>
        <fullName evidence="1">Uncharacterized protein</fullName>
    </submittedName>
</protein>
<accession>A0A6G0ZKM3</accession>
<organism evidence="1 2">
    <name type="scientific">Aphis craccivora</name>
    <name type="common">Cowpea aphid</name>
    <dbReference type="NCBI Taxonomy" id="307492"/>
    <lineage>
        <taxon>Eukaryota</taxon>
        <taxon>Metazoa</taxon>
        <taxon>Ecdysozoa</taxon>
        <taxon>Arthropoda</taxon>
        <taxon>Hexapoda</taxon>
        <taxon>Insecta</taxon>
        <taxon>Pterygota</taxon>
        <taxon>Neoptera</taxon>
        <taxon>Paraneoptera</taxon>
        <taxon>Hemiptera</taxon>
        <taxon>Sternorrhyncha</taxon>
        <taxon>Aphidomorpha</taxon>
        <taxon>Aphidoidea</taxon>
        <taxon>Aphididae</taxon>
        <taxon>Aphidini</taxon>
        <taxon>Aphis</taxon>
        <taxon>Aphis</taxon>
    </lineage>
</organism>
<dbReference type="Proteomes" id="UP000478052">
    <property type="component" value="Unassembled WGS sequence"/>
</dbReference>
<sequence length="69" mass="8334">MEVKSKHFPTVFKKIEKNKIKEMMEKREFLTKNSFKPNRFLHMVVIQKLFTANTCHFHQVFISVISIYS</sequence>
<evidence type="ECO:0000313" key="1">
    <source>
        <dbReference type="EMBL" id="KAF0771883.1"/>
    </source>
</evidence>
<gene>
    <name evidence="1" type="ORF">FWK35_00003679</name>
</gene>
<evidence type="ECO:0000313" key="2">
    <source>
        <dbReference type="Proteomes" id="UP000478052"/>
    </source>
</evidence>
<dbReference type="AlphaFoldDB" id="A0A6G0ZKM3"/>
<reference evidence="1 2" key="1">
    <citation type="submission" date="2019-08" db="EMBL/GenBank/DDBJ databases">
        <title>Whole genome of Aphis craccivora.</title>
        <authorList>
            <person name="Voronova N.V."/>
            <person name="Shulinski R.S."/>
            <person name="Bandarenka Y.V."/>
            <person name="Zhorov D.G."/>
            <person name="Warner D."/>
        </authorList>
    </citation>
    <scope>NUCLEOTIDE SEQUENCE [LARGE SCALE GENOMIC DNA]</scope>
    <source>
        <strain evidence="1">180601</strain>
        <tissue evidence="1">Whole Body</tissue>
    </source>
</reference>
<keyword evidence="2" id="KW-1185">Reference proteome</keyword>
<name>A0A6G0ZKM3_APHCR</name>
<proteinExistence type="predicted"/>